<dbReference type="RefSeq" id="WP_015148135.1">
    <property type="nucleotide sequence ID" value="NC_019693.1"/>
</dbReference>
<keyword evidence="2" id="KW-1185">Reference proteome</keyword>
<dbReference type="KEGG" id="oac:Oscil6304_1816"/>
<name>K9TH72_9CYAN</name>
<dbReference type="InParanoid" id="K9TH72"/>
<dbReference type="OrthoDB" id="26670at2"/>
<dbReference type="AlphaFoldDB" id="K9TH72"/>
<organism evidence="1 2">
    <name type="scientific">Oscillatoria acuminata PCC 6304</name>
    <dbReference type="NCBI Taxonomy" id="56110"/>
    <lineage>
        <taxon>Bacteria</taxon>
        <taxon>Bacillati</taxon>
        <taxon>Cyanobacteriota</taxon>
        <taxon>Cyanophyceae</taxon>
        <taxon>Oscillatoriophycideae</taxon>
        <taxon>Oscillatoriales</taxon>
        <taxon>Oscillatoriaceae</taxon>
        <taxon>Oscillatoria</taxon>
    </lineage>
</organism>
<accession>K9TH72</accession>
<proteinExistence type="predicted"/>
<evidence type="ECO:0000313" key="2">
    <source>
        <dbReference type="Proteomes" id="UP000010367"/>
    </source>
</evidence>
<protein>
    <submittedName>
        <fullName evidence="1">Uncharacterized protein</fullName>
    </submittedName>
</protein>
<dbReference type="STRING" id="56110.Oscil6304_1816"/>
<reference evidence="1 2" key="1">
    <citation type="submission" date="2012-06" db="EMBL/GenBank/DDBJ databases">
        <title>Finished chromosome of genome of Oscillatoria acuminata PCC 6304.</title>
        <authorList>
            <consortium name="US DOE Joint Genome Institute"/>
            <person name="Gugger M."/>
            <person name="Coursin T."/>
            <person name="Rippka R."/>
            <person name="Tandeau De Marsac N."/>
            <person name="Huntemann M."/>
            <person name="Wei C.-L."/>
            <person name="Han J."/>
            <person name="Detter J.C."/>
            <person name="Han C."/>
            <person name="Tapia R."/>
            <person name="Davenport K."/>
            <person name="Daligault H."/>
            <person name="Erkkila T."/>
            <person name="Gu W."/>
            <person name="Munk A.C.C."/>
            <person name="Teshima H."/>
            <person name="Xu Y."/>
            <person name="Chain P."/>
            <person name="Chen A."/>
            <person name="Krypides N."/>
            <person name="Mavromatis K."/>
            <person name="Markowitz V."/>
            <person name="Szeto E."/>
            <person name="Ivanova N."/>
            <person name="Mikhailova N."/>
            <person name="Ovchinnikova G."/>
            <person name="Pagani I."/>
            <person name="Pati A."/>
            <person name="Goodwin L."/>
            <person name="Peters L."/>
            <person name="Pitluck S."/>
            <person name="Woyke T."/>
            <person name="Kerfeld C."/>
        </authorList>
    </citation>
    <scope>NUCLEOTIDE SEQUENCE [LARGE SCALE GENOMIC DNA]</scope>
    <source>
        <strain evidence="1 2">PCC 6304</strain>
    </source>
</reference>
<dbReference type="EMBL" id="CP003607">
    <property type="protein sequence ID" value="AFY81491.1"/>
    <property type="molecule type" value="Genomic_DNA"/>
</dbReference>
<gene>
    <name evidence="1" type="ORF">Oscil6304_1816</name>
</gene>
<dbReference type="Proteomes" id="UP000010367">
    <property type="component" value="Chromosome"/>
</dbReference>
<sequence length="97" mass="11517">MEWITPLQGRLVGLDTSPLIYFIEEIIFRRFKTIITRSLKMQNNMNSEETRLKYNAWGKLTTKHSIQQAIEQMRKLQQEVALSATSIREMIDKGRRF</sequence>
<evidence type="ECO:0000313" key="1">
    <source>
        <dbReference type="EMBL" id="AFY81491.1"/>
    </source>
</evidence>
<dbReference type="HOGENOM" id="CLU_151891_0_0_3"/>